<evidence type="ECO:0000313" key="2">
    <source>
        <dbReference type="EMBL" id="RIA89096.1"/>
    </source>
</evidence>
<dbReference type="AlphaFoldDB" id="A0A397SWQ5"/>
<dbReference type="EMBL" id="QKYT01000233">
    <property type="protein sequence ID" value="RIA89096.1"/>
    <property type="molecule type" value="Genomic_DNA"/>
</dbReference>
<dbReference type="OrthoDB" id="2349181at2759"/>
<accession>A0A397SWQ5</accession>
<gene>
    <name evidence="2" type="ORF">C1645_738905</name>
</gene>
<comment type="caution">
    <text evidence="2">The sequence shown here is derived from an EMBL/GenBank/DDBJ whole genome shotgun (WGS) entry which is preliminary data.</text>
</comment>
<dbReference type="STRING" id="658196.A0A397SWQ5"/>
<protein>
    <submittedName>
        <fullName evidence="2">Uncharacterized protein</fullName>
    </submittedName>
</protein>
<feature type="compositionally biased region" description="Basic residues" evidence="1">
    <location>
        <begin position="287"/>
        <end position="302"/>
    </location>
</feature>
<feature type="region of interest" description="Disordered" evidence="1">
    <location>
        <begin position="1"/>
        <end position="42"/>
    </location>
</feature>
<sequence>MADPTLKPVGEMGFNFRSNTRGSRDNQEQTNQGSITTDNNSCGVEIRRTEDHENLVRGVANRRQENQKTINKLSTESRLTDPSSLSSGREWEFEKESRVMVIRKLCGDDHIVPSSIMETGTTNQNLYDKDSISRNDATLRELPPNHTLDVASLLELLKNKYSYHEATNNDILTDHEIRLLDGMYRITDYHIVLACYNYCYWLEVNGAIYLWSRLDDSLVRGGDNMKEALTNYLFNRENLRYVDENSLELIPLDAYDEEAEEWANSPEACVNNIDVTKLSLKHESKMGGKKKQQKKKKKKKKH</sequence>
<name>A0A397SWQ5_9GLOM</name>
<proteinExistence type="predicted"/>
<keyword evidence="3" id="KW-1185">Reference proteome</keyword>
<reference evidence="2 3" key="1">
    <citation type="submission" date="2018-06" db="EMBL/GenBank/DDBJ databases">
        <title>Comparative genomics reveals the genomic features of Rhizophagus irregularis, R. cerebriforme, R. diaphanum and Gigaspora rosea, and their symbiotic lifestyle signature.</title>
        <authorList>
            <person name="Morin E."/>
            <person name="San Clemente H."/>
            <person name="Chen E.C.H."/>
            <person name="De La Providencia I."/>
            <person name="Hainaut M."/>
            <person name="Kuo A."/>
            <person name="Kohler A."/>
            <person name="Murat C."/>
            <person name="Tang N."/>
            <person name="Roy S."/>
            <person name="Loubradou J."/>
            <person name="Henrissat B."/>
            <person name="Grigoriev I.V."/>
            <person name="Corradi N."/>
            <person name="Roux C."/>
            <person name="Martin F.M."/>
        </authorList>
    </citation>
    <scope>NUCLEOTIDE SEQUENCE [LARGE SCALE GENOMIC DNA]</scope>
    <source>
        <strain evidence="2 3">DAOM 227022</strain>
    </source>
</reference>
<feature type="region of interest" description="Disordered" evidence="1">
    <location>
        <begin position="280"/>
        <end position="302"/>
    </location>
</feature>
<feature type="compositionally biased region" description="Polar residues" evidence="1">
    <location>
        <begin position="28"/>
        <end position="42"/>
    </location>
</feature>
<evidence type="ECO:0000313" key="3">
    <source>
        <dbReference type="Proteomes" id="UP000265703"/>
    </source>
</evidence>
<organism evidence="2 3">
    <name type="scientific">Glomus cerebriforme</name>
    <dbReference type="NCBI Taxonomy" id="658196"/>
    <lineage>
        <taxon>Eukaryota</taxon>
        <taxon>Fungi</taxon>
        <taxon>Fungi incertae sedis</taxon>
        <taxon>Mucoromycota</taxon>
        <taxon>Glomeromycotina</taxon>
        <taxon>Glomeromycetes</taxon>
        <taxon>Glomerales</taxon>
        <taxon>Glomeraceae</taxon>
        <taxon>Glomus</taxon>
    </lineage>
</organism>
<evidence type="ECO:0000256" key="1">
    <source>
        <dbReference type="SAM" id="MobiDB-lite"/>
    </source>
</evidence>
<dbReference type="Proteomes" id="UP000265703">
    <property type="component" value="Unassembled WGS sequence"/>
</dbReference>